<dbReference type="Gene3D" id="3.40.190.10">
    <property type="entry name" value="Periplasmic binding protein-like II"/>
    <property type="match status" value="1"/>
</dbReference>
<dbReference type="AlphaFoldDB" id="A0A6L6QLG2"/>
<evidence type="ECO:0008006" key="3">
    <source>
        <dbReference type="Google" id="ProtNLM"/>
    </source>
</evidence>
<dbReference type="EMBL" id="WNKX01000019">
    <property type="protein sequence ID" value="MTW13139.1"/>
    <property type="molecule type" value="Genomic_DNA"/>
</dbReference>
<evidence type="ECO:0000313" key="2">
    <source>
        <dbReference type="Proteomes" id="UP000472320"/>
    </source>
</evidence>
<dbReference type="OrthoDB" id="547680at2"/>
<keyword evidence="2" id="KW-1185">Reference proteome</keyword>
<dbReference type="Proteomes" id="UP000472320">
    <property type="component" value="Unassembled WGS sequence"/>
</dbReference>
<protein>
    <recommendedName>
        <fullName evidence="3">Transporter substrate-binding domain-containing protein</fullName>
    </recommendedName>
</protein>
<evidence type="ECO:0000313" key="1">
    <source>
        <dbReference type="EMBL" id="MTW13139.1"/>
    </source>
</evidence>
<dbReference type="SUPFAM" id="SSF53850">
    <property type="entry name" value="Periplasmic binding protein-like II"/>
    <property type="match status" value="1"/>
</dbReference>
<organism evidence="1 2">
    <name type="scientific">Massilia eburnea</name>
    <dbReference type="NCBI Taxonomy" id="1776165"/>
    <lineage>
        <taxon>Bacteria</taxon>
        <taxon>Pseudomonadati</taxon>
        <taxon>Pseudomonadota</taxon>
        <taxon>Betaproteobacteria</taxon>
        <taxon>Burkholderiales</taxon>
        <taxon>Oxalobacteraceae</taxon>
        <taxon>Telluria group</taxon>
        <taxon>Massilia</taxon>
    </lineage>
</organism>
<accession>A0A6L6QLG2</accession>
<name>A0A6L6QLG2_9BURK</name>
<reference evidence="1 2" key="1">
    <citation type="submission" date="2019-11" db="EMBL/GenBank/DDBJ databases">
        <title>Type strains purchased from KCTC, JCM and DSMZ.</title>
        <authorList>
            <person name="Lu H."/>
        </authorList>
    </citation>
    <scope>NUCLEOTIDE SEQUENCE [LARGE SCALE GENOMIC DNA]</scope>
    <source>
        <strain evidence="1 2">JCM 31587</strain>
    </source>
</reference>
<gene>
    <name evidence="1" type="ORF">GM658_21270</name>
</gene>
<comment type="caution">
    <text evidence="1">The sequence shown here is derived from an EMBL/GenBank/DDBJ whole genome shotgun (WGS) entry which is preliminary data.</text>
</comment>
<proteinExistence type="predicted"/>
<sequence length="288" mass="32583">MLAVGPVAASAATAPQQIIYPRPESEHDSRYLYDWEVLRMALEKTRASFGPYELHQAAQYMSPARVTAEAAGPGPINLFVRATSVQLEQQFRPVRIPVDRGLIGYRLLLVRNEDLPRFAGVDTLDQLRRFRIGQGKGWVDVGILQAAGFKVVEGNNYDGLFSMLTVKRFDALSRSVDEALREYDERHEQVGFEVEPSLALYYPLARYFFTRRDAEGEVLARRLEAGLEAMVQDGSLQALFMTYKGPLIKRSGLAQRRLFRIPNPSLPPETPLARSELWYRPQESAGKH</sequence>